<evidence type="ECO:0000313" key="11">
    <source>
        <dbReference type="Proteomes" id="UP001597295"/>
    </source>
</evidence>
<dbReference type="Pfam" id="PF00005">
    <property type="entry name" value="ABC_tran"/>
    <property type="match status" value="1"/>
</dbReference>
<organism evidence="10 11">
    <name type="scientific">Lacibacterium aquatile</name>
    <dbReference type="NCBI Taxonomy" id="1168082"/>
    <lineage>
        <taxon>Bacteria</taxon>
        <taxon>Pseudomonadati</taxon>
        <taxon>Pseudomonadota</taxon>
        <taxon>Alphaproteobacteria</taxon>
        <taxon>Rhodospirillales</taxon>
        <taxon>Rhodospirillaceae</taxon>
    </lineage>
</organism>
<dbReference type="Gene3D" id="1.20.1560.10">
    <property type="entry name" value="ABC transporter type 1, transmembrane domain"/>
    <property type="match status" value="1"/>
</dbReference>
<feature type="transmembrane region" description="Helical" evidence="7">
    <location>
        <begin position="170"/>
        <end position="188"/>
    </location>
</feature>
<dbReference type="PANTHER" id="PTHR24221">
    <property type="entry name" value="ATP-BINDING CASSETTE SUB-FAMILY B"/>
    <property type="match status" value="1"/>
</dbReference>
<evidence type="ECO:0000313" key="10">
    <source>
        <dbReference type="EMBL" id="MFD2263569.1"/>
    </source>
</evidence>
<dbReference type="Pfam" id="PF00664">
    <property type="entry name" value="ABC_membrane"/>
    <property type="match status" value="1"/>
</dbReference>
<dbReference type="SMART" id="SM00382">
    <property type="entry name" value="AAA"/>
    <property type="match status" value="1"/>
</dbReference>
<evidence type="ECO:0000256" key="2">
    <source>
        <dbReference type="ARBA" id="ARBA00022692"/>
    </source>
</evidence>
<dbReference type="SUPFAM" id="SSF52540">
    <property type="entry name" value="P-loop containing nucleoside triphosphate hydrolases"/>
    <property type="match status" value="1"/>
</dbReference>
<name>A0ABW5DRL6_9PROT</name>
<dbReference type="PANTHER" id="PTHR24221:SF601">
    <property type="entry name" value="ABC TRANSPORTER"/>
    <property type="match status" value="1"/>
</dbReference>
<dbReference type="Gene3D" id="3.40.50.300">
    <property type="entry name" value="P-loop containing nucleotide triphosphate hydrolases"/>
    <property type="match status" value="1"/>
</dbReference>
<feature type="domain" description="ABC transporter" evidence="8">
    <location>
        <begin position="347"/>
        <end position="576"/>
    </location>
</feature>
<dbReference type="GO" id="GO:0005524">
    <property type="term" value="F:ATP binding"/>
    <property type="evidence" value="ECO:0007669"/>
    <property type="project" value="UniProtKB-KW"/>
</dbReference>
<evidence type="ECO:0000256" key="6">
    <source>
        <dbReference type="ARBA" id="ARBA00023136"/>
    </source>
</evidence>
<keyword evidence="2 7" id="KW-0812">Transmembrane</keyword>
<sequence>MASPLFRLFRYARPHRGKIAWAMFCSFTNKICDIAPEVLIGVAVDVVVRGEKSYLGQMGFTAAFDQMALLGILTFLIWGGESLFEYLYETAWRNLAQTIQHELRLDAYAHAQTLDMAYFEDRSTGTLTSIMNDDVNQLERFLDRGANQIIQVTTAFLGVGAIFFALQPTIALLSLIPVPIIIAGSFYFQTKAEPLYADVRERAGAIAGRLAGNLAGIAVIKSYTAEALEVKKLAEESDGYRAANGRAIRISSAFIPLIRMAILAGFLVTLVYGGYLTLSGQLAVGAYSVMVFLTQRLLWPMTELAQVFDLYQRAMASTRRVLDLLDTPASEKTAGQAFDRAACKGAIHFDNVSFAYAGRERVVTEVSATIPAGTTAAFIGTTGSGKSTLAKLLMRFYHPSHGRIMLDGQDIAGLSVSDLRSSIGFVSQDVFLFDGTIAENIAYGRPGAAAEDVERAAKLAEAHEFITGLPDGYGTAVGERGQKLSGGQRQRISLARAILKDAPILILDEATSAVDNDTEAAIQRSLETVGVGRTVLVIAHRLTTIRNADQVFTIESGRITSVMSRAEWAAQADAQV</sequence>
<comment type="caution">
    <text evidence="10">The sequence shown here is derived from an EMBL/GenBank/DDBJ whole genome shotgun (WGS) entry which is preliminary data.</text>
</comment>
<proteinExistence type="predicted"/>
<dbReference type="InterPro" id="IPR039421">
    <property type="entry name" value="Type_1_exporter"/>
</dbReference>
<evidence type="ECO:0000256" key="5">
    <source>
        <dbReference type="ARBA" id="ARBA00022989"/>
    </source>
</evidence>
<comment type="subcellular location">
    <subcellularLocation>
        <location evidence="1">Cell membrane</location>
        <topology evidence="1">Multi-pass membrane protein</topology>
    </subcellularLocation>
</comment>
<dbReference type="InterPro" id="IPR011527">
    <property type="entry name" value="ABC1_TM_dom"/>
</dbReference>
<dbReference type="InterPro" id="IPR027417">
    <property type="entry name" value="P-loop_NTPase"/>
</dbReference>
<dbReference type="InterPro" id="IPR003439">
    <property type="entry name" value="ABC_transporter-like_ATP-bd"/>
</dbReference>
<keyword evidence="11" id="KW-1185">Reference proteome</keyword>
<evidence type="ECO:0000259" key="9">
    <source>
        <dbReference type="PROSITE" id="PS50929"/>
    </source>
</evidence>
<dbReference type="Proteomes" id="UP001597295">
    <property type="component" value="Unassembled WGS sequence"/>
</dbReference>
<dbReference type="EMBL" id="JBHUIP010000012">
    <property type="protein sequence ID" value="MFD2263569.1"/>
    <property type="molecule type" value="Genomic_DNA"/>
</dbReference>
<evidence type="ECO:0000256" key="3">
    <source>
        <dbReference type="ARBA" id="ARBA00022741"/>
    </source>
</evidence>
<evidence type="ECO:0000256" key="7">
    <source>
        <dbReference type="SAM" id="Phobius"/>
    </source>
</evidence>
<reference evidence="11" key="1">
    <citation type="journal article" date="2019" name="Int. J. Syst. Evol. Microbiol.">
        <title>The Global Catalogue of Microorganisms (GCM) 10K type strain sequencing project: providing services to taxonomists for standard genome sequencing and annotation.</title>
        <authorList>
            <consortium name="The Broad Institute Genomics Platform"/>
            <consortium name="The Broad Institute Genome Sequencing Center for Infectious Disease"/>
            <person name="Wu L."/>
            <person name="Ma J."/>
        </authorList>
    </citation>
    <scope>NUCLEOTIDE SEQUENCE [LARGE SCALE GENOMIC DNA]</scope>
    <source>
        <strain evidence="11">CGMCC 1.19062</strain>
    </source>
</reference>
<dbReference type="InterPro" id="IPR036640">
    <property type="entry name" value="ABC1_TM_sf"/>
</dbReference>
<feature type="domain" description="ABC transmembrane type-1" evidence="9">
    <location>
        <begin position="20"/>
        <end position="313"/>
    </location>
</feature>
<dbReference type="RefSeq" id="WP_379876589.1">
    <property type="nucleotide sequence ID" value="NZ_JBHUIP010000012.1"/>
</dbReference>
<accession>A0ABW5DRL6</accession>
<protein>
    <submittedName>
        <fullName evidence="10">ABC transporter ATP-binding protein</fullName>
    </submittedName>
</protein>
<dbReference type="CDD" id="cd18565">
    <property type="entry name" value="ABC_6TM_exporter_like"/>
    <property type="match status" value="1"/>
</dbReference>
<evidence type="ECO:0000256" key="1">
    <source>
        <dbReference type="ARBA" id="ARBA00004651"/>
    </source>
</evidence>
<evidence type="ECO:0000259" key="8">
    <source>
        <dbReference type="PROSITE" id="PS50893"/>
    </source>
</evidence>
<dbReference type="SUPFAM" id="SSF90123">
    <property type="entry name" value="ABC transporter transmembrane region"/>
    <property type="match status" value="1"/>
</dbReference>
<dbReference type="InterPro" id="IPR003593">
    <property type="entry name" value="AAA+_ATPase"/>
</dbReference>
<feature type="transmembrane region" description="Helical" evidence="7">
    <location>
        <begin position="254"/>
        <end position="275"/>
    </location>
</feature>
<dbReference type="PROSITE" id="PS50893">
    <property type="entry name" value="ABC_TRANSPORTER_2"/>
    <property type="match status" value="1"/>
</dbReference>
<dbReference type="PROSITE" id="PS00211">
    <property type="entry name" value="ABC_TRANSPORTER_1"/>
    <property type="match status" value="1"/>
</dbReference>
<evidence type="ECO:0000256" key="4">
    <source>
        <dbReference type="ARBA" id="ARBA00022840"/>
    </source>
</evidence>
<keyword evidence="5 7" id="KW-1133">Transmembrane helix</keyword>
<keyword evidence="4 10" id="KW-0067">ATP-binding</keyword>
<keyword evidence="6 7" id="KW-0472">Membrane</keyword>
<dbReference type="PROSITE" id="PS50929">
    <property type="entry name" value="ABC_TM1F"/>
    <property type="match status" value="1"/>
</dbReference>
<gene>
    <name evidence="10" type="ORF">ACFSM5_11775</name>
</gene>
<dbReference type="InterPro" id="IPR017871">
    <property type="entry name" value="ABC_transporter-like_CS"/>
</dbReference>
<keyword evidence="3" id="KW-0547">Nucleotide-binding</keyword>